<proteinExistence type="predicted"/>
<gene>
    <name evidence="2" type="primary">LOC142177074</name>
</gene>
<reference evidence="2" key="2">
    <citation type="submission" date="2025-08" db="UniProtKB">
        <authorList>
            <consortium name="RefSeq"/>
        </authorList>
    </citation>
    <scope>IDENTIFICATION</scope>
    <source>
        <tissue evidence="2">Leaf</tissue>
    </source>
</reference>
<reference evidence="1" key="1">
    <citation type="journal article" date="2014" name="Nat. Commun.">
        <title>The tobacco genome sequence and its comparison with those of tomato and potato.</title>
        <authorList>
            <person name="Sierro N."/>
            <person name="Battey J.N."/>
            <person name="Ouadi S."/>
            <person name="Bakaher N."/>
            <person name="Bovet L."/>
            <person name="Willig A."/>
            <person name="Goepfert S."/>
            <person name="Peitsch M.C."/>
            <person name="Ivanov N.V."/>
        </authorList>
    </citation>
    <scope>NUCLEOTIDE SEQUENCE [LARGE SCALE GENOMIC DNA]</scope>
</reference>
<keyword evidence="1" id="KW-1185">Reference proteome</keyword>
<dbReference type="RefSeq" id="XP_075101636.1">
    <property type="nucleotide sequence ID" value="XM_075245535.1"/>
</dbReference>
<name>A0AC58TWP4_TOBAC</name>
<dbReference type="Proteomes" id="UP000790787">
    <property type="component" value="Chromosome 23"/>
</dbReference>
<evidence type="ECO:0000313" key="2">
    <source>
        <dbReference type="RefSeq" id="XP_075101636.1"/>
    </source>
</evidence>
<evidence type="ECO:0000313" key="1">
    <source>
        <dbReference type="Proteomes" id="UP000790787"/>
    </source>
</evidence>
<organism evidence="1 2">
    <name type="scientific">Nicotiana tabacum</name>
    <name type="common">Common tobacco</name>
    <dbReference type="NCBI Taxonomy" id="4097"/>
    <lineage>
        <taxon>Eukaryota</taxon>
        <taxon>Viridiplantae</taxon>
        <taxon>Streptophyta</taxon>
        <taxon>Embryophyta</taxon>
        <taxon>Tracheophyta</taxon>
        <taxon>Spermatophyta</taxon>
        <taxon>Magnoliopsida</taxon>
        <taxon>eudicotyledons</taxon>
        <taxon>Gunneridae</taxon>
        <taxon>Pentapetalae</taxon>
        <taxon>asterids</taxon>
        <taxon>lamiids</taxon>
        <taxon>Solanales</taxon>
        <taxon>Solanaceae</taxon>
        <taxon>Nicotianoideae</taxon>
        <taxon>Nicotianeae</taxon>
        <taxon>Nicotiana</taxon>
    </lineage>
</organism>
<sequence length="152" mass="17026">MSTPCIFSASIGGAFAFGGVTMAIHEMENGQEPGAYQKIVELKEIDFILDHIFYRLRIPKEFACDNEPQFIGSKVTKFLKELKIKRITSSPYHPSSNGHAESTNKVIIQNLKKKLEDVNGKWPDELPGVLWAYQTITKSSTGETHFSLIYGS</sequence>
<accession>A0AC58TWP4</accession>
<protein>
    <submittedName>
        <fullName evidence="2">Uncharacterized protein LOC142177074</fullName>
    </submittedName>
</protein>